<keyword evidence="1" id="KW-0472">Membrane</keyword>
<keyword evidence="1" id="KW-1133">Transmembrane helix</keyword>
<evidence type="ECO:0000313" key="2">
    <source>
        <dbReference type="EMBL" id="KGF48587.1"/>
    </source>
</evidence>
<accession>A0A096C0P5</accession>
<sequence length="78" mass="8961">MKTTPSSCIYHSCYGIISDKDKQKKETNKKKISFIDINISKKRKVIYCNLFYGMKKSTILAIILLIVRIALLCCISIK</sequence>
<feature type="transmembrane region" description="Helical" evidence="1">
    <location>
        <begin position="59"/>
        <end position="77"/>
    </location>
</feature>
<keyword evidence="1" id="KW-0812">Transmembrane</keyword>
<comment type="caution">
    <text evidence="2">The sequence shown here is derived from an EMBL/GenBank/DDBJ whole genome shotgun (WGS) entry which is preliminary data.</text>
</comment>
<dbReference type="EMBL" id="JRNR01000086">
    <property type="protein sequence ID" value="KGF48587.1"/>
    <property type="molecule type" value="Genomic_DNA"/>
</dbReference>
<organism evidence="2 3">
    <name type="scientific">Prevotella disiens DNF00882</name>
    <dbReference type="NCBI Taxonomy" id="1401075"/>
    <lineage>
        <taxon>Bacteria</taxon>
        <taxon>Pseudomonadati</taxon>
        <taxon>Bacteroidota</taxon>
        <taxon>Bacteroidia</taxon>
        <taxon>Bacteroidales</taxon>
        <taxon>Prevotellaceae</taxon>
        <taxon>Prevotella</taxon>
    </lineage>
</organism>
<proteinExistence type="predicted"/>
<evidence type="ECO:0000313" key="3">
    <source>
        <dbReference type="Proteomes" id="UP000029538"/>
    </source>
</evidence>
<evidence type="ECO:0000256" key="1">
    <source>
        <dbReference type="SAM" id="Phobius"/>
    </source>
</evidence>
<protein>
    <submittedName>
        <fullName evidence="2">Uncharacterized protein</fullName>
    </submittedName>
</protein>
<reference evidence="2 3" key="1">
    <citation type="submission" date="2014-07" db="EMBL/GenBank/DDBJ databases">
        <authorList>
            <person name="McCorrison J."/>
            <person name="Sanka R."/>
            <person name="Torralba M."/>
            <person name="Gillis M."/>
            <person name="Haft D.H."/>
            <person name="Methe B."/>
            <person name="Sutton G."/>
            <person name="Nelson K.E."/>
        </authorList>
    </citation>
    <scope>NUCLEOTIDE SEQUENCE [LARGE SCALE GENOMIC DNA]</scope>
    <source>
        <strain evidence="2 3">DNF00882</strain>
    </source>
</reference>
<name>A0A096C0P5_9BACT</name>
<gene>
    <name evidence="2" type="ORF">HMPREF0654_08685</name>
</gene>
<dbReference type="AlphaFoldDB" id="A0A096C0P5"/>
<dbReference type="Proteomes" id="UP000029538">
    <property type="component" value="Unassembled WGS sequence"/>
</dbReference>